<feature type="region of interest" description="Disordered" evidence="2">
    <location>
        <begin position="212"/>
        <end position="234"/>
    </location>
</feature>
<comment type="caution">
    <text evidence="3">The sequence shown here is derived from an EMBL/GenBank/DDBJ whole genome shotgun (WGS) entry which is preliminary data.</text>
</comment>
<evidence type="ECO:0000313" key="4">
    <source>
        <dbReference type="Proteomes" id="UP000192247"/>
    </source>
</evidence>
<evidence type="ECO:0000256" key="1">
    <source>
        <dbReference type="SAM" id="Coils"/>
    </source>
</evidence>
<reference evidence="3 4" key="1">
    <citation type="journal article" date="2017" name="Gigascience">
        <title>Draft genome of the honey bee ectoparasitic mite, Tropilaelaps mercedesae, is shaped by the parasitic life history.</title>
        <authorList>
            <person name="Dong X."/>
            <person name="Armstrong S.D."/>
            <person name="Xia D."/>
            <person name="Makepeace B.L."/>
            <person name="Darby A.C."/>
            <person name="Kadowaki T."/>
        </authorList>
    </citation>
    <scope>NUCLEOTIDE SEQUENCE [LARGE SCALE GENOMIC DNA]</scope>
    <source>
        <strain evidence="3">Wuxi-XJTLU</strain>
    </source>
</reference>
<keyword evidence="4" id="KW-1185">Reference proteome</keyword>
<accession>A0A1V9X0M7</accession>
<dbReference type="Proteomes" id="UP000192247">
    <property type="component" value="Unassembled WGS sequence"/>
</dbReference>
<feature type="region of interest" description="Disordered" evidence="2">
    <location>
        <begin position="34"/>
        <end position="61"/>
    </location>
</feature>
<protein>
    <submittedName>
        <fullName evidence="3">Voltage-dependent calcium channel type D subunit alpha-1-like</fullName>
    </submittedName>
</protein>
<evidence type="ECO:0000313" key="3">
    <source>
        <dbReference type="EMBL" id="OQR67120.1"/>
    </source>
</evidence>
<organism evidence="3 4">
    <name type="scientific">Tropilaelaps mercedesae</name>
    <dbReference type="NCBI Taxonomy" id="418985"/>
    <lineage>
        <taxon>Eukaryota</taxon>
        <taxon>Metazoa</taxon>
        <taxon>Ecdysozoa</taxon>
        <taxon>Arthropoda</taxon>
        <taxon>Chelicerata</taxon>
        <taxon>Arachnida</taxon>
        <taxon>Acari</taxon>
        <taxon>Parasitiformes</taxon>
        <taxon>Mesostigmata</taxon>
        <taxon>Gamasina</taxon>
        <taxon>Dermanyssoidea</taxon>
        <taxon>Laelapidae</taxon>
        <taxon>Tropilaelaps</taxon>
    </lineage>
</organism>
<dbReference type="AlphaFoldDB" id="A0A1V9X0M7"/>
<name>A0A1V9X0M7_9ACAR</name>
<feature type="coiled-coil region" evidence="1">
    <location>
        <begin position="78"/>
        <end position="108"/>
    </location>
</feature>
<gene>
    <name evidence="3" type="ORF">BIW11_13712</name>
</gene>
<keyword evidence="1" id="KW-0175">Coiled coil</keyword>
<evidence type="ECO:0000256" key="2">
    <source>
        <dbReference type="SAM" id="MobiDB-lite"/>
    </source>
</evidence>
<dbReference type="EMBL" id="MNPL01029866">
    <property type="protein sequence ID" value="OQR67120.1"/>
    <property type="molecule type" value="Genomic_DNA"/>
</dbReference>
<sequence>MRRRSRGGSFRLGCLAKQDSTDQEQLSISDCMLNRSSSSDQSHLTTASNSPQLSSVHRVGVSDPLGTAPAAALAAAGLTSLEQLGAVLQEQTRRLEQQQQQQQQQQQLAPNKFLPAHRASYHGQRPHVQNTLDPYAAPTGAHLLTGSAENLVGRVLHEQVRTSATSTTATRDARPPALASAFTERRRGSLVVLASSFAPPASFRSAIPRTYTHLSPRGSTRRPASLVGGRMSTL</sequence>
<feature type="compositionally biased region" description="Polar residues" evidence="2">
    <location>
        <begin position="34"/>
        <end position="55"/>
    </location>
</feature>
<proteinExistence type="predicted"/>
<dbReference type="InParanoid" id="A0A1V9X0M7"/>